<accession>A0ABU4BDP9</accession>
<gene>
    <name evidence="1" type="ORF">R3P96_13400</name>
</gene>
<evidence type="ECO:0000313" key="1">
    <source>
        <dbReference type="EMBL" id="MDV6262337.1"/>
    </source>
</evidence>
<dbReference type="Proteomes" id="UP001185755">
    <property type="component" value="Unassembled WGS sequence"/>
</dbReference>
<reference evidence="1 2" key="1">
    <citation type="submission" date="2023-10" db="EMBL/GenBank/DDBJ databases">
        <title>Development of a sustainable strategy for remediation of hydrocarbon-contaminated territories based on the waste exchange concept.</title>
        <authorList>
            <person name="Krivoruchko A."/>
        </authorList>
    </citation>
    <scope>NUCLEOTIDE SEQUENCE [LARGE SCALE GENOMIC DNA]</scope>
    <source>
        <strain evidence="1 2">IEGM 1323</strain>
    </source>
</reference>
<comment type="caution">
    <text evidence="1">The sequence shown here is derived from an EMBL/GenBank/DDBJ whole genome shotgun (WGS) entry which is preliminary data.</text>
</comment>
<dbReference type="RefSeq" id="WP_317564739.1">
    <property type="nucleotide sequence ID" value="NZ_JAWLJX010000003.1"/>
</dbReference>
<proteinExistence type="predicted"/>
<evidence type="ECO:0000313" key="2">
    <source>
        <dbReference type="Proteomes" id="UP001185755"/>
    </source>
</evidence>
<keyword evidence="2" id="KW-1185">Reference proteome</keyword>
<sequence>MSAPVMVRKSIDWSAVRTALGDSVVWQDDSDDVVMIEGCSCRTLFEF</sequence>
<protein>
    <submittedName>
        <fullName evidence="1">Uncharacterized protein</fullName>
    </submittedName>
</protein>
<name>A0ABU4BDP9_9NOCA</name>
<dbReference type="EMBL" id="JAWLJX010000003">
    <property type="protein sequence ID" value="MDV6262337.1"/>
    <property type="molecule type" value="Genomic_DNA"/>
</dbReference>
<organism evidence="1 2">
    <name type="scientific">Rhodococcoides yunnanense</name>
    <dbReference type="NCBI Taxonomy" id="278209"/>
    <lineage>
        <taxon>Bacteria</taxon>
        <taxon>Bacillati</taxon>
        <taxon>Actinomycetota</taxon>
        <taxon>Actinomycetes</taxon>
        <taxon>Mycobacteriales</taxon>
        <taxon>Nocardiaceae</taxon>
        <taxon>Rhodococcoides</taxon>
    </lineage>
</organism>